<dbReference type="SUPFAM" id="SSF53448">
    <property type="entry name" value="Nucleotide-diphospho-sugar transferases"/>
    <property type="match status" value="1"/>
</dbReference>
<accession>A0AAE3KY38</accession>
<feature type="domain" description="Glycosyltransferase 2-like" evidence="2">
    <location>
        <begin position="7"/>
        <end position="161"/>
    </location>
</feature>
<dbReference type="RefSeq" id="WP_256621393.1">
    <property type="nucleotide sequence ID" value="NZ_JTEO01000001.1"/>
</dbReference>
<organism evidence="3 4">
    <name type="scientific">Methanolobus chelungpuianus</name>
    <dbReference type="NCBI Taxonomy" id="502115"/>
    <lineage>
        <taxon>Archaea</taxon>
        <taxon>Methanobacteriati</taxon>
        <taxon>Methanobacteriota</taxon>
        <taxon>Stenosarchaea group</taxon>
        <taxon>Methanomicrobia</taxon>
        <taxon>Methanosarcinales</taxon>
        <taxon>Methanosarcinaceae</taxon>
        <taxon>Methanolobus</taxon>
    </lineage>
</organism>
<dbReference type="EMBL" id="JTEO01000001">
    <property type="protein sequence ID" value="MCQ6961733.1"/>
    <property type="molecule type" value="Genomic_DNA"/>
</dbReference>
<name>A0AAE3KY38_9EURY</name>
<proteinExistence type="predicted"/>
<evidence type="ECO:0000259" key="2">
    <source>
        <dbReference type="Pfam" id="PF00535"/>
    </source>
</evidence>
<dbReference type="AlphaFoldDB" id="A0AAE3KY38"/>
<dbReference type="InterPro" id="IPR026456">
    <property type="entry name" value="GCTrfase_AglJ"/>
</dbReference>
<keyword evidence="4" id="KW-1185">Reference proteome</keyword>
<gene>
    <name evidence="3" type="ORF">PV02_00660</name>
</gene>
<keyword evidence="1" id="KW-0812">Transmembrane</keyword>
<sequence length="312" mass="35190">MSNEEVCVLIPTLNEEATIGQLIRDFRSEGFDNILVIDGHSADDTRRLAEAEGARVIVQNGKGKGQAIQEAFTIINSEYVVMVDGDGTYLASDIHTIMKPLLDGTADHVMGNRFADYEAGAFTKLNHFGNRVLNKLFGFAYGEWLDDILTGYRGYTRKAVKSFELREVGFEIESEMTIDSIKKDHRIKVVPISYLKRHHKADTKLNPLKDGARIAKTIYRMAKLHNPMFYFGIMGVAFMLAGLVTGLFVVLQWVQGVTRIPLTILTAILLLAGFQMFFFGMLSDLIVSLHRENMRTFRKLAEDIDSLQEKKE</sequence>
<dbReference type="Gene3D" id="3.90.550.10">
    <property type="entry name" value="Spore Coat Polysaccharide Biosynthesis Protein SpsA, Chain A"/>
    <property type="match status" value="1"/>
</dbReference>
<reference evidence="3 4" key="1">
    <citation type="journal article" date="2011" name="Appl. Environ. Microbiol.">
        <title>Methanogenic archaea isolated from Taiwan's Chelungpu fault.</title>
        <authorList>
            <person name="Wu S.Y."/>
            <person name="Lai M.C."/>
        </authorList>
    </citation>
    <scope>NUCLEOTIDE SEQUENCE [LARGE SCALE GENOMIC DNA]</scope>
    <source>
        <strain evidence="3 4">St545Mb</strain>
    </source>
</reference>
<dbReference type="Pfam" id="PF00535">
    <property type="entry name" value="Glycos_transf_2"/>
    <property type="match status" value="1"/>
</dbReference>
<evidence type="ECO:0000313" key="3">
    <source>
        <dbReference type="EMBL" id="MCQ6961733.1"/>
    </source>
</evidence>
<evidence type="ECO:0000313" key="4">
    <source>
        <dbReference type="Proteomes" id="UP001206983"/>
    </source>
</evidence>
<dbReference type="InterPro" id="IPR050256">
    <property type="entry name" value="Glycosyltransferase_2"/>
</dbReference>
<dbReference type="GO" id="GO:0016757">
    <property type="term" value="F:glycosyltransferase activity"/>
    <property type="evidence" value="ECO:0007669"/>
    <property type="project" value="InterPro"/>
</dbReference>
<comment type="caution">
    <text evidence="3">The sequence shown here is derived from an EMBL/GenBank/DDBJ whole genome shotgun (WGS) entry which is preliminary data.</text>
</comment>
<protein>
    <submittedName>
        <fullName evidence="3">Glycosyl transferase</fullName>
    </submittedName>
</protein>
<keyword evidence="1" id="KW-1133">Transmembrane helix</keyword>
<dbReference type="Proteomes" id="UP001206983">
    <property type="component" value="Unassembled WGS sequence"/>
</dbReference>
<keyword evidence="1" id="KW-0472">Membrane</keyword>
<keyword evidence="3" id="KW-0808">Transferase</keyword>
<feature type="transmembrane region" description="Helical" evidence="1">
    <location>
        <begin position="260"/>
        <end position="289"/>
    </location>
</feature>
<dbReference type="PANTHER" id="PTHR48090">
    <property type="entry name" value="UNDECAPRENYL-PHOSPHATE 4-DEOXY-4-FORMAMIDO-L-ARABINOSE TRANSFERASE-RELATED"/>
    <property type="match status" value="1"/>
</dbReference>
<dbReference type="InterPro" id="IPR029044">
    <property type="entry name" value="Nucleotide-diphossugar_trans"/>
</dbReference>
<dbReference type="PANTHER" id="PTHR48090:SF7">
    <property type="entry name" value="RFBJ PROTEIN"/>
    <property type="match status" value="1"/>
</dbReference>
<dbReference type="NCBIfam" id="TIGR04182">
    <property type="entry name" value="glyco_TIGR04182"/>
    <property type="match status" value="1"/>
</dbReference>
<dbReference type="InterPro" id="IPR001173">
    <property type="entry name" value="Glyco_trans_2-like"/>
</dbReference>
<evidence type="ECO:0000256" key="1">
    <source>
        <dbReference type="SAM" id="Phobius"/>
    </source>
</evidence>
<dbReference type="CDD" id="cd04179">
    <property type="entry name" value="DPM_DPG-synthase_like"/>
    <property type="match status" value="1"/>
</dbReference>
<feature type="transmembrane region" description="Helical" evidence="1">
    <location>
        <begin position="229"/>
        <end position="254"/>
    </location>
</feature>